<dbReference type="Proteomes" id="UP000545493">
    <property type="component" value="Unassembled WGS sequence"/>
</dbReference>
<dbReference type="RefSeq" id="WP_167165608.1">
    <property type="nucleotide sequence ID" value="NZ_JAAOYM010000001.1"/>
</dbReference>
<sequence>MDGGRVAAWGFLYQYLRTVEAVLTAVEDDRFGACRVEGGAGAGESDQLDVVDFDLVGPDGEVLLAAQVKTGGSTASLGIGVVYQIMVELVTRCDAERYELLTNVRLTSGAGKMADLLARPDLSVGERRAELARTLAEARSSAEVTELTDDQVERLGRCRVLVDPRDRTDVADSVKTKVWDCRRKHGRGVGPRSSGLLLAHLLAEVHRRAAFAEHAVWTKAEMVHALVQDERDIVDVLGGRDWGSVLGLMAPVPDLPRTPLVEQIVSALQPYRPTGRSVQHCTLTGLSGIGKSSLIAAYVAAYADAYKAIYWIDATSPDSIEDGFQALAVRLGIEREGTSERLRSAVHEALSTQAGRFLLVFDDATPDLARRWSPRLADADVLITTIDSTARLGNTIAVTALTSDEAVELIHRRLDEPPAESSDQARRLAAELERWPLAIELATGYLRSCGCTLADVDHYLEALKVRSLGDDLSVPLGYPRTLVAAIDLGLQVLHRSNPREIAGLATEMLMRASYLSGRRVPIQLLAAPLALGADNLPAFDNISESDGPVVLQNPQLPEAVRALCRISFTRRDERLAWRASDLIPTADHTIAVNAVLQEVVRTRLEEGTAQDEWKDELRRLALHANHWLSAASNNHEVTKAHQLAPHAATLVAHLRRLDVAGHRIAVLAGNLASIYIGAGRDEEAIDLLQSEIDMILDDPHGVDMFLEHQARLHLARALVNSDHAAQLDPHPAMAELARVLTYAQALALDHKTHQAAAKFCVSALSILSILHDHLPATDRSNALATVFRDLQQRLPSTTLTENTDAIERANRMISEGEDDSAERITRALLTHSRDGNSINTELRRLLAEALIGQKKWQECLTEIDNLAAEFGNPPLSRESAQQALHNIALKLVAATLDHPASPEPRALLRHLLSQPCFVHTSAIAGGEYRAKFDLFALAAAVYDNRVDDISKGLAKVGAGANQHHLTQDPVFGMLARKIITIAQATI</sequence>
<dbReference type="AlphaFoldDB" id="A0A7X5ZNP1"/>
<dbReference type="PANTHER" id="PTHR22845:SF5">
    <property type="entry name" value="APOPTOTIC PROTEASE-ACTIVATING FACTOR 1"/>
    <property type="match status" value="1"/>
</dbReference>
<comment type="caution">
    <text evidence="2">The sequence shown here is derived from an EMBL/GenBank/DDBJ whole genome shotgun (WGS) entry which is preliminary data.</text>
</comment>
<dbReference type="SUPFAM" id="SSF52540">
    <property type="entry name" value="P-loop containing nucleoside triphosphate hydrolases"/>
    <property type="match status" value="1"/>
</dbReference>
<evidence type="ECO:0000313" key="2">
    <source>
        <dbReference type="EMBL" id="NIJ09849.1"/>
    </source>
</evidence>
<evidence type="ECO:0000259" key="1">
    <source>
        <dbReference type="Pfam" id="PF13401"/>
    </source>
</evidence>
<name>A0A7X5ZNP1_9PSEU</name>
<keyword evidence="3" id="KW-1185">Reference proteome</keyword>
<protein>
    <recommendedName>
        <fullName evidence="1">ORC1/DEAH AAA+ ATPase domain-containing protein</fullName>
    </recommendedName>
</protein>
<dbReference type="InterPro" id="IPR027417">
    <property type="entry name" value="P-loop_NTPase"/>
</dbReference>
<dbReference type="Gene3D" id="3.40.50.300">
    <property type="entry name" value="P-loop containing nucleotide triphosphate hydrolases"/>
    <property type="match status" value="1"/>
</dbReference>
<dbReference type="Gene3D" id="1.25.40.10">
    <property type="entry name" value="Tetratricopeptide repeat domain"/>
    <property type="match status" value="1"/>
</dbReference>
<dbReference type="InterPro" id="IPR049945">
    <property type="entry name" value="AAA_22"/>
</dbReference>
<dbReference type="GO" id="GO:0016887">
    <property type="term" value="F:ATP hydrolysis activity"/>
    <property type="evidence" value="ECO:0007669"/>
    <property type="project" value="InterPro"/>
</dbReference>
<gene>
    <name evidence="2" type="ORF">FHU38_000193</name>
</gene>
<proteinExistence type="predicted"/>
<dbReference type="Pfam" id="PF13401">
    <property type="entry name" value="AAA_22"/>
    <property type="match status" value="1"/>
</dbReference>
<reference evidence="2 3" key="1">
    <citation type="submission" date="2020-03" db="EMBL/GenBank/DDBJ databases">
        <title>Sequencing the genomes of 1000 actinobacteria strains.</title>
        <authorList>
            <person name="Klenk H.-P."/>
        </authorList>
    </citation>
    <scope>NUCLEOTIDE SEQUENCE [LARGE SCALE GENOMIC DNA]</scope>
    <source>
        <strain evidence="2 3">DSM 45685</strain>
    </source>
</reference>
<dbReference type="InterPro" id="IPR011990">
    <property type="entry name" value="TPR-like_helical_dom_sf"/>
</dbReference>
<organism evidence="2 3">
    <name type="scientific">Saccharomonospora amisosensis</name>
    <dbReference type="NCBI Taxonomy" id="1128677"/>
    <lineage>
        <taxon>Bacteria</taxon>
        <taxon>Bacillati</taxon>
        <taxon>Actinomycetota</taxon>
        <taxon>Actinomycetes</taxon>
        <taxon>Pseudonocardiales</taxon>
        <taxon>Pseudonocardiaceae</taxon>
        <taxon>Saccharomonospora</taxon>
    </lineage>
</organism>
<accession>A0A7X5ZNP1</accession>
<dbReference type="PANTHER" id="PTHR22845">
    <property type="entry name" value="APOPTOTIC PROTEASE-ACTIVATING FACTOR 1"/>
    <property type="match status" value="1"/>
</dbReference>
<feature type="domain" description="ORC1/DEAH AAA+ ATPase" evidence="1">
    <location>
        <begin position="279"/>
        <end position="364"/>
    </location>
</feature>
<dbReference type="EMBL" id="JAAOYM010000001">
    <property type="protein sequence ID" value="NIJ09849.1"/>
    <property type="molecule type" value="Genomic_DNA"/>
</dbReference>
<evidence type="ECO:0000313" key="3">
    <source>
        <dbReference type="Proteomes" id="UP000545493"/>
    </source>
</evidence>